<feature type="region of interest" description="Disordered" evidence="1">
    <location>
        <begin position="61"/>
        <end position="92"/>
    </location>
</feature>
<dbReference type="OrthoDB" id="10528311at2759"/>
<evidence type="ECO:0000256" key="2">
    <source>
        <dbReference type="SAM" id="SignalP"/>
    </source>
</evidence>
<organism evidence="3 4">
    <name type="scientific">Mizuhopecten yessoensis</name>
    <name type="common">Japanese scallop</name>
    <name type="synonym">Patinopecten yessoensis</name>
    <dbReference type="NCBI Taxonomy" id="6573"/>
    <lineage>
        <taxon>Eukaryota</taxon>
        <taxon>Metazoa</taxon>
        <taxon>Spiralia</taxon>
        <taxon>Lophotrochozoa</taxon>
        <taxon>Mollusca</taxon>
        <taxon>Bivalvia</taxon>
        <taxon>Autobranchia</taxon>
        <taxon>Pteriomorphia</taxon>
        <taxon>Pectinida</taxon>
        <taxon>Pectinoidea</taxon>
        <taxon>Pectinidae</taxon>
        <taxon>Mizuhopecten</taxon>
    </lineage>
</organism>
<feature type="region of interest" description="Disordered" evidence="1">
    <location>
        <begin position="435"/>
        <end position="521"/>
    </location>
</feature>
<evidence type="ECO:0000313" key="4">
    <source>
        <dbReference type="Proteomes" id="UP000242188"/>
    </source>
</evidence>
<feature type="region of interest" description="Disordered" evidence="1">
    <location>
        <begin position="308"/>
        <end position="416"/>
    </location>
</feature>
<keyword evidence="4" id="KW-1185">Reference proteome</keyword>
<evidence type="ECO:0000313" key="3">
    <source>
        <dbReference type="EMBL" id="OWF36437.1"/>
    </source>
</evidence>
<feature type="compositionally biased region" description="Polar residues" evidence="1">
    <location>
        <begin position="113"/>
        <end position="122"/>
    </location>
</feature>
<feature type="compositionally biased region" description="Polar residues" evidence="1">
    <location>
        <begin position="68"/>
        <end position="81"/>
    </location>
</feature>
<feature type="compositionally biased region" description="Polar residues" evidence="1">
    <location>
        <begin position="175"/>
        <end position="199"/>
    </location>
</feature>
<feature type="compositionally biased region" description="Basic and acidic residues" evidence="1">
    <location>
        <begin position="459"/>
        <end position="473"/>
    </location>
</feature>
<feature type="compositionally biased region" description="Basic and acidic residues" evidence="1">
    <location>
        <begin position="123"/>
        <end position="139"/>
    </location>
</feature>
<dbReference type="AlphaFoldDB" id="A0A210PIW6"/>
<feature type="compositionally biased region" description="Polar residues" evidence="1">
    <location>
        <begin position="153"/>
        <end position="162"/>
    </location>
</feature>
<protein>
    <submittedName>
        <fullName evidence="3">Uncharacterized protein</fullName>
    </submittedName>
</protein>
<name>A0A210PIW6_MIZYE</name>
<feature type="compositionally biased region" description="Basic and acidic residues" evidence="1">
    <location>
        <begin position="340"/>
        <end position="351"/>
    </location>
</feature>
<feature type="compositionally biased region" description="Polar residues" evidence="1">
    <location>
        <begin position="510"/>
        <end position="521"/>
    </location>
</feature>
<comment type="caution">
    <text evidence="3">The sequence shown here is derived from an EMBL/GenBank/DDBJ whole genome shotgun (WGS) entry which is preliminary data.</text>
</comment>
<dbReference type="Proteomes" id="UP000242188">
    <property type="component" value="Unassembled WGS sequence"/>
</dbReference>
<gene>
    <name evidence="3" type="ORF">KP79_PYT03193</name>
</gene>
<feature type="compositionally biased region" description="Polar residues" evidence="1">
    <location>
        <begin position="314"/>
        <end position="339"/>
    </location>
</feature>
<feature type="signal peptide" evidence="2">
    <location>
        <begin position="1"/>
        <end position="26"/>
    </location>
</feature>
<accession>A0A210PIW6</accession>
<sequence>MFLSRKGLWFPLCVILVYASIGSVWSTKQDDDTIGNAFGSLFKAILNVVKSQFEATKDFVPGLDTAGGETSTNDTDQNAGVNGTKGKDNNDVKQVDMKVGMTSKNVFVNDKSFVQGSTSSPSIHEDVSSTTEAEDHRTFTEGSIESTIHRPGLQNQDQSVSETGDEDQAFVPAHLSQSVSEELNPDQASSQKTGDQMANQADTTVQMTADEHQSTYTEEAVGNSKLPGVSFSSAEALSQEQSLPGMSGVQGADAWPFQPDVKEMLGVLEQEIIEPVDNLNSKSNDGDEELDKAGYVHANNMTEVEVSTTIETSAQSQSQSLTDDTAQNPSNVDVQYQSQETERKMPNHDGTEDGLSETFSNSIENPETNDSNTTGLILDDNLASSDGFQKVGGNNGEKSLSDSLQGLPVTKEDGGDIWPFQQDIGGMVHTLEKELDQYGMSPPEKPGQGHDNFGEEELNNDKKVEQSNIKIKDGNTPAGNVETHLSNEESVDQEKSQSPGGPKDTKGSDESNTLLRLVNTL</sequence>
<feature type="compositionally biased region" description="Polar residues" evidence="1">
    <location>
        <begin position="357"/>
        <end position="375"/>
    </location>
</feature>
<keyword evidence="2" id="KW-0732">Signal</keyword>
<proteinExistence type="predicted"/>
<feature type="chain" id="PRO_5012487840" evidence="2">
    <location>
        <begin position="27"/>
        <end position="521"/>
    </location>
</feature>
<evidence type="ECO:0000256" key="1">
    <source>
        <dbReference type="SAM" id="MobiDB-lite"/>
    </source>
</evidence>
<feature type="region of interest" description="Disordered" evidence="1">
    <location>
        <begin position="113"/>
        <end position="199"/>
    </location>
</feature>
<dbReference type="EMBL" id="NEDP02076619">
    <property type="protein sequence ID" value="OWF36437.1"/>
    <property type="molecule type" value="Genomic_DNA"/>
</dbReference>
<reference evidence="3 4" key="1">
    <citation type="journal article" date="2017" name="Nat. Ecol. Evol.">
        <title>Scallop genome provides insights into evolution of bilaterian karyotype and development.</title>
        <authorList>
            <person name="Wang S."/>
            <person name="Zhang J."/>
            <person name="Jiao W."/>
            <person name="Li J."/>
            <person name="Xun X."/>
            <person name="Sun Y."/>
            <person name="Guo X."/>
            <person name="Huan P."/>
            <person name="Dong B."/>
            <person name="Zhang L."/>
            <person name="Hu X."/>
            <person name="Sun X."/>
            <person name="Wang J."/>
            <person name="Zhao C."/>
            <person name="Wang Y."/>
            <person name="Wang D."/>
            <person name="Huang X."/>
            <person name="Wang R."/>
            <person name="Lv J."/>
            <person name="Li Y."/>
            <person name="Zhang Z."/>
            <person name="Liu B."/>
            <person name="Lu W."/>
            <person name="Hui Y."/>
            <person name="Liang J."/>
            <person name="Zhou Z."/>
            <person name="Hou R."/>
            <person name="Li X."/>
            <person name="Liu Y."/>
            <person name="Li H."/>
            <person name="Ning X."/>
            <person name="Lin Y."/>
            <person name="Zhao L."/>
            <person name="Xing Q."/>
            <person name="Dou J."/>
            <person name="Li Y."/>
            <person name="Mao J."/>
            <person name="Guo H."/>
            <person name="Dou H."/>
            <person name="Li T."/>
            <person name="Mu C."/>
            <person name="Jiang W."/>
            <person name="Fu Q."/>
            <person name="Fu X."/>
            <person name="Miao Y."/>
            <person name="Liu J."/>
            <person name="Yu Q."/>
            <person name="Li R."/>
            <person name="Liao H."/>
            <person name="Li X."/>
            <person name="Kong Y."/>
            <person name="Jiang Z."/>
            <person name="Chourrout D."/>
            <person name="Li R."/>
            <person name="Bao Z."/>
        </authorList>
    </citation>
    <scope>NUCLEOTIDE SEQUENCE [LARGE SCALE GENOMIC DNA]</scope>
    <source>
        <strain evidence="3 4">PY_sf001</strain>
    </source>
</reference>